<gene>
    <name evidence="3" type="ORF">TVY486_0906970</name>
</gene>
<name>G0U3L9_TRYVY</name>
<dbReference type="PANTHER" id="PTHR24320">
    <property type="entry name" value="RETINOL DEHYDROGENASE"/>
    <property type="match status" value="1"/>
</dbReference>
<dbReference type="Gene3D" id="3.40.50.720">
    <property type="entry name" value="NAD(P)-binding Rossmann-like Domain"/>
    <property type="match status" value="1"/>
</dbReference>
<dbReference type="PANTHER" id="PTHR24320:SF152">
    <property type="entry name" value="SHORT-CHAIN DEHYDROGENASE_REDUCTASE FAMILY PROTEIN"/>
    <property type="match status" value="1"/>
</dbReference>
<sequence length="447" mass="49304">MFHLASSEVMAALTCLGTLLVFLCAYSLDCSWCRDFSFHDGLVLVIGCSIACRRVASGRKCVWPRETDFTSRVAIVTGASSGVGFSVAKQLVQNGWTVVLAARDEGRLLRARKEILSGNPRGRAVVLATLDLADFDSVRAFAATVLANKDYLPVSVLVNAAGVLRRHLYRCEGSGMEEMVATNAVGPMLLTELLLPLLDETAMRSGVSSRIVNVNSSCHKFLGMWHRRSPMEMLLRLHQALGKSSAANVGDEDAGGLHGGQLVNTANYEVSDFTLGNFVGYDGLSKLCLAWWTAVMAHRLSLRFLPDGKRGHLRTECLRVIIASCHPGIITTHLYRDLFPTFVLDHIIYYPSLLIGKTWAEGAQAVLRLCVEREIIHDGYYLCSFEYGGNGPIDGRSRHATDMEAARKFYAWAKERIEAQASAPARRKVSIVPDERIRRITTLKILK</sequence>
<evidence type="ECO:0000256" key="2">
    <source>
        <dbReference type="ARBA" id="ARBA00023002"/>
    </source>
</evidence>
<evidence type="ECO:0000256" key="1">
    <source>
        <dbReference type="ARBA" id="ARBA00006484"/>
    </source>
</evidence>
<organism evidence="3">
    <name type="scientific">Trypanosoma vivax (strain Y486)</name>
    <dbReference type="NCBI Taxonomy" id="1055687"/>
    <lineage>
        <taxon>Eukaryota</taxon>
        <taxon>Discoba</taxon>
        <taxon>Euglenozoa</taxon>
        <taxon>Kinetoplastea</taxon>
        <taxon>Metakinetoplastina</taxon>
        <taxon>Trypanosomatida</taxon>
        <taxon>Trypanosomatidae</taxon>
        <taxon>Trypanosoma</taxon>
        <taxon>Duttonella</taxon>
    </lineage>
</organism>
<dbReference type="AlphaFoldDB" id="G0U3L9"/>
<dbReference type="GO" id="GO:0016491">
    <property type="term" value="F:oxidoreductase activity"/>
    <property type="evidence" value="ECO:0007669"/>
    <property type="project" value="UniProtKB-KW"/>
</dbReference>
<protein>
    <submittedName>
        <fullName evidence="3">Putative short-chain dehydrogenase</fullName>
    </submittedName>
</protein>
<accession>G0U3L9</accession>
<dbReference type="SUPFAM" id="SSF51735">
    <property type="entry name" value="NAD(P)-binding Rossmann-fold domains"/>
    <property type="match status" value="1"/>
</dbReference>
<proteinExistence type="inferred from homology"/>
<dbReference type="InterPro" id="IPR036291">
    <property type="entry name" value="NAD(P)-bd_dom_sf"/>
</dbReference>
<dbReference type="PRINTS" id="PR00081">
    <property type="entry name" value="GDHRDH"/>
</dbReference>
<reference evidence="3" key="1">
    <citation type="journal article" date="2012" name="Proc. Natl. Acad. Sci. U.S.A.">
        <title>Antigenic diversity is generated by distinct evolutionary mechanisms in African trypanosome species.</title>
        <authorList>
            <person name="Jackson A.P."/>
            <person name="Berry A."/>
            <person name="Aslett M."/>
            <person name="Allison H.C."/>
            <person name="Burton P."/>
            <person name="Vavrova-Anderson J."/>
            <person name="Brown R."/>
            <person name="Browne H."/>
            <person name="Corton N."/>
            <person name="Hauser H."/>
            <person name="Gamble J."/>
            <person name="Gilderthorp R."/>
            <person name="Marcello L."/>
            <person name="McQuillan J."/>
            <person name="Otto T.D."/>
            <person name="Quail M.A."/>
            <person name="Sanders M.J."/>
            <person name="van Tonder A."/>
            <person name="Ginger M.L."/>
            <person name="Field M.C."/>
            <person name="Barry J.D."/>
            <person name="Hertz-Fowler C."/>
            <person name="Berriman M."/>
        </authorList>
    </citation>
    <scope>NUCLEOTIDE SEQUENCE</scope>
    <source>
        <strain evidence="3">Y486</strain>
    </source>
</reference>
<dbReference type="InterPro" id="IPR002347">
    <property type="entry name" value="SDR_fam"/>
</dbReference>
<keyword evidence="2" id="KW-0560">Oxidoreductase</keyword>
<evidence type="ECO:0000313" key="3">
    <source>
        <dbReference type="EMBL" id="CCC50876.1"/>
    </source>
</evidence>
<dbReference type="Pfam" id="PF00106">
    <property type="entry name" value="adh_short"/>
    <property type="match status" value="1"/>
</dbReference>
<comment type="similarity">
    <text evidence="1">Belongs to the short-chain dehydrogenases/reductases (SDR) family.</text>
</comment>
<dbReference type="EMBL" id="HE573025">
    <property type="protein sequence ID" value="CCC50876.1"/>
    <property type="molecule type" value="Genomic_DNA"/>
</dbReference>
<dbReference type="VEuPathDB" id="TriTrypDB:TvY486_0906970"/>